<feature type="region of interest" description="Disordered" evidence="1">
    <location>
        <begin position="1"/>
        <end position="20"/>
    </location>
</feature>
<feature type="chain" id="PRO_5017433728" description="Cyclic di-GMP-binding protein" evidence="3">
    <location>
        <begin position="47"/>
        <end position="752"/>
    </location>
</feature>
<keyword evidence="2" id="KW-1133">Transmembrane helix</keyword>
<feature type="signal peptide" evidence="3">
    <location>
        <begin position="1"/>
        <end position="46"/>
    </location>
</feature>
<feature type="transmembrane region" description="Helical" evidence="2">
    <location>
        <begin position="721"/>
        <end position="743"/>
    </location>
</feature>
<name>A0A1H2PKK8_9BURK</name>
<dbReference type="OrthoDB" id="7315676at2"/>
<evidence type="ECO:0000313" key="4">
    <source>
        <dbReference type="EMBL" id="SDV46541.1"/>
    </source>
</evidence>
<reference evidence="5" key="1">
    <citation type="submission" date="2016-09" db="EMBL/GenBank/DDBJ databases">
        <authorList>
            <person name="Varghese N."/>
            <person name="Submissions S."/>
        </authorList>
    </citation>
    <scope>NUCLEOTIDE SEQUENCE [LARGE SCALE GENOMIC DNA]</scope>
    <source>
        <strain evidence="5">JS23</strain>
    </source>
</reference>
<keyword evidence="5" id="KW-1185">Reference proteome</keyword>
<keyword evidence="2" id="KW-0472">Membrane</keyword>
<dbReference type="STRING" id="1770053.SAMN05216551_101416"/>
<proteinExistence type="predicted"/>
<protein>
    <recommendedName>
        <fullName evidence="6">Cyclic di-GMP-binding protein</fullName>
    </recommendedName>
</protein>
<keyword evidence="2" id="KW-0812">Transmembrane</keyword>
<evidence type="ECO:0000256" key="3">
    <source>
        <dbReference type="SAM" id="SignalP"/>
    </source>
</evidence>
<accession>A0A1H2PKK8</accession>
<dbReference type="Proteomes" id="UP000243719">
    <property type="component" value="Unassembled WGS sequence"/>
</dbReference>
<dbReference type="AlphaFoldDB" id="A0A1H2PKK8"/>
<dbReference type="RefSeq" id="WP_091904040.1">
    <property type="nucleotide sequence ID" value="NZ_FNLO01000001.1"/>
</dbReference>
<dbReference type="Gene3D" id="2.60.120.260">
    <property type="entry name" value="Galactose-binding domain-like"/>
    <property type="match status" value="1"/>
</dbReference>
<evidence type="ECO:0008006" key="6">
    <source>
        <dbReference type="Google" id="ProtNLM"/>
    </source>
</evidence>
<organism evidence="4 5">
    <name type="scientific">Chitinasiproducens palmae</name>
    <dbReference type="NCBI Taxonomy" id="1770053"/>
    <lineage>
        <taxon>Bacteria</taxon>
        <taxon>Pseudomonadati</taxon>
        <taxon>Pseudomonadota</taxon>
        <taxon>Betaproteobacteria</taxon>
        <taxon>Burkholderiales</taxon>
        <taxon>Burkholderiaceae</taxon>
        <taxon>Chitinasiproducens</taxon>
    </lineage>
</organism>
<gene>
    <name evidence="4" type="ORF">SAMN05216551_101416</name>
</gene>
<sequence>MHFNSVFPDGARGARRSAPSVQRATLHRVANASLLFLAACTAPALAQSNAAAGFQRLDADTTVAREVPLSALGVRRPMVLSRVDSGRELYLPVPAGVPLSNAALHVNAGYMRGDGGRTSMVLSLDGDPTLARGFSGEQGDASADLTVDGTPRDSGYLRLGLRWSSIVSEKRCDDETSIANLLRVYPDSVFRYRYDGARITDLATAWSALPTEPTLLVAGGTLTANAYESAWRTGMLLQRSGFHPKYVALPAPGETVEIGADAVPADLRGLPAFASLAGGGRHRLASPAEVGALLAVAGKTTWHADVLLADEALRNQLSQAFAALRAQVQGAAPDALPAFDAWLARAWPGAAQRGPVTADAALTRWAGQPAIAFADRPSRIAALFDAPWRRTLLAERLQAASPATAATKPTRDILPFETPDAGAGTVDVARNGEWTGSFDLARLPIGDRAPVEAVLDIAAAPGSDGQGAVASVFWNDYLLGAIMLDEPGKRQQLTVSIPAYALASRNFLRVRFQRQIPGEHCGEAVAYPVAILPSSHLVLGSVAPLDTFPGVAVRLASGADVYVRDADRAHAAQTLPRAVSLSLAAGVTPTRAALHLVPNDTVVKPAGAFVSVDVKLDEPKADAQLNDDGRVTVTRDGDTLFDARGLGGIAVAAVTRAAGQAGVAWRTLTSYKSDEALPATLPLATVALVGPRDVLASVDTLAPSRPLAGTGFRGAFRAHPVLWSLGILAAVLILIGLLAALVVRRRKPRQGE</sequence>
<keyword evidence="3" id="KW-0732">Signal</keyword>
<evidence type="ECO:0000313" key="5">
    <source>
        <dbReference type="Proteomes" id="UP000243719"/>
    </source>
</evidence>
<evidence type="ECO:0000256" key="2">
    <source>
        <dbReference type="SAM" id="Phobius"/>
    </source>
</evidence>
<dbReference type="EMBL" id="FNLO01000001">
    <property type="protein sequence ID" value="SDV46541.1"/>
    <property type="molecule type" value="Genomic_DNA"/>
</dbReference>
<evidence type="ECO:0000256" key="1">
    <source>
        <dbReference type="SAM" id="MobiDB-lite"/>
    </source>
</evidence>